<dbReference type="Gene3D" id="3.40.190.10">
    <property type="entry name" value="Periplasmic binding protein-like II"/>
    <property type="match status" value="1"/>
</dbReference>
<dbReference type="InterPro" id="IPR005064">
    <property type="entry name" value="BUG"/>
</dbReference>
<name>A0ABM7Y5Q1_9PROT</name>
<reference evidence="3 4" key="1">
    <citation type="journal article" date="2016" name="Microbes Environ.">
        <title>Phylogenetically diverse aerobic anoxygenic phototrophic bacteria isolated from epilithic biofilms in Tama river, Japan.</title>
        <authorList>
            <person name="Hirose S."/>
            <person name="Matsuura K."/>
            <person name="Haruta S."/>
        </authorList>
    </citation>
    <scope>NUCLEOTIDE SEQUENCE [LARGE SCALE GENOMIC DNA]</scope>
    <source>
        <strain evidence="3 4">S08</strain>
    </source>
</reference>
<dbReference type="Proteomes" id="UP000831327">
    <property type="component" value="Chromosome"/>
</dbReference>
<dbReference type="Pfam" id="PF03401">
    <property type="entry name" value="TctC"/>
    <property type="match status" value="1"/>
</dbReference>
<organism evidence="3 4">
    <name type="scientific">Roseomonas fluvialis</name>
    <dbReference type="NCBI Taxonomy" id="1750527"/>
    <lineage>
        <taxon>Bacteria</taxon>
        <taxon>Pseudomonadati</taxon>
        <taxon>Pseudomonadota</taxon>
        <taxon>Alphaproteobacteria</taxon>
        <taxon>Acetobacterales</taxon>
        <taxon>Roseomonadaceae</taxon>
        <taxon>Roseomonas</taxon>
    </lineage>
</organism>
<proteinExistence type="inferred from homology"/>
<comment type="similarity">
    <text evidence="1">Belongs to the UPF0065 (bug) family.</text>
</comment>
<dbReference type="EMBL" id="AP025637">
    <property type="protein sequence ID" value="BDG73225.1"/>
    <property type="molecule type" value="Genomic_DNA"/>
</dbReference>
<accession>A0ABM7Y5Q1</accession>
<dbReference type="RefSeq" id="WP_244407460.1">
    <property type="nucleotide sequence ID" value="NZ_AP025637.1"/>
</dbReference>
<keyword evidence="2" id="KW-0732">Signal</keyword>
<dbReference type="InterPro" id="IPR042100">
    <property type="entry name" value="Bug_dom1"/>
</dbReference>
<dbReference type="Gene3D" id="3.40.190.150">
    <property type="entry name" value="Bordetella uptake gene, domain 1"/>
    <property type="match status" value="1"/>
</dbReference>
<keyword evidence="4" id="KW-1185">Reference proteome</keyword>
<feature type="signal peptide" evidence="2">
    <location>
        <begin position="1"/>
        <end position="19"/>
    </location>
</feature>
<evidence type="ECO:0000256" key="2">
    <source>
        <dbReference type="SAM" id="SignalP"/>
    </source>
</evidence>
<protein>
    <submittedName>
        <fullName evidence="3">ABC transporter substrate-binding protein</fullName>
    </submittedName>
</protein>
<feature type="chain" id="PRO_5045782746" evidence="2">
    <location>
        <begin position="20"/>
        <end position="325"/>
    </location>
</feature>
<sequence length="325" mass="34691">MTFTIARRAALALAGTAIAAGTARAQTVSRTARLVIGFPPGGSSDVVARLYAEKLRGRYAPQVIVDGRPGAAGRIAVEAVKAAEADGTTFLQTPASMMTVQPHVFPREVRYDALTDFVPVSTVCSFPFGLGVPMNHPARTLEEWVAWSRAQPNETPWASPAAGSVPHFTGIMLGRKLNLRLTHVPYRGGAPAVADVIAGRLPLFIGVLSEMLPHEGTGVRILAVTSAARFAKLPTVPTLAELGHPERTAEEWFGAFVPAATPAPVVTGLHAAIVSASREPDMIAALERLEFTNATSATPQAFADQIRRERDMWRDVVRESGFTPE</sequence>
<gene>
    <name evidence="3" type="ORF">Rmf_31540</name>
</gene>
<dbReference type="PIRSF" id="PIRSF017082">
    <property type="entry name" value="YflP"/>
    <property type="match status" value="1"/>
</dbReference>
<evidence type="ECO:0000313" key="4">
    <source>
        <dbReference type="Proteomes" id="UP000831327"/>
    </source>
</evidence>
<evidence type="ECO:0000313" key="3">
    <source>
        <dbReference type="EMBL" id="BDG73225.1"/>
    </source>
</evidence>
<dbReference type="PANTHER" id="PTHR42928">
    <property type="entry name" value="TRICARBOXYLATE-BINDING PROTEIN"/>
    <property type="match status" value="1"/>
</dbReference>
<evidence type="ECO:0000256" key="1">
    <source>
        <dbReference type="ARBA" id="ARBA00006987"/>
    </source>
</evidence>
<dbReference type="PANTHER" id="PTHR42928:SF5">
    <property type="entry name" value="BLR1237 PROTEIN"/>
    <property type="match status" value="1"/>
</dbReference>